<dbReference type="PANTHER" id="PTHR48094">
    <property type="entry name" value="PROTEIN/NUCLEIC ACID DEGLYCASE DJ-1-RELATED"/>
    <property type="match status" value="1"/>
</dbReference>
<proteinExistence type="inferred from homology"/>
<evidence type="ECO:0000256" key="1">
    <source>
        <dbReference type="ARBA" id="ARBA00023016"/>
    </source>
</evidence>
<evidence type="ECO:0000313" key="4">
    <source>
        <dbReference type="EMBL" id="MBU3837094.1"/>
    </source>
</evidence>
<dbReference type="GO" id="GO:0005737">
    <property type="term" value="C:cytoplasm"/>
    <property type="evidence" value="ECO:0007669"/>
    <property type="project" value="TreeGrafter"/>
</dbReference>
<dbReference type="Proteomes" id="UP000783796">
    <property type="component" value="Unassembled WGS sequence"/>
</dbReference>
<dbReference type="GO" id="GO:0019172">
    <property type="term" value="F:glyoxalase III activity"/>
    <property type="evidence" value="ECO:0007669"/>
    <property type="project" value="TreeGrafter"/>
</dbReference>
<reference evidence="4" key="2">
    <citation type="submission" date="2021-04" db="EMBL/GenBank/DDBJ databases">
        <authorList>
            <person name="Gilroy R."/>
        </authorList>
    </citation>
    <scope>NUCLEOTIDE SEQUENCE</scope>
    <source>
        <strain evidence="4">G4-2901</strain>
    </source>
</reference>
<dbReference type="InterPro" id="IPR032633">
    <property type="entry name" value="ThiJ-like"/>
</dbReference>
<organism evidence="4 5">
    <name type="scientific">Candidatus Phocaeicola faecigallinarum</name>
    <dbReference type="NCBI Taxonomy" id="2838732"/>
    <lineage>
        <taxon>Bacteria</taxon>
        <taxon>Pseudomonadati</taxon>
        <taxon>Bacteroidota</taxon>
        <taxon>Bacteroidia</taxon>
        <taxon>Bacteroidales</taxon>
        <taxon>Bacteroidaceae</taxon>
        <taxon>Phocaeicola</taxon>
    </lineage>
</organism>
<dbReference type="EMBL" id="JAHLFW010000018">
    <property type="protein sequence ID" value="MBU3837094.1"/>
    <property type="molecule type" value="Genomic_DNA"/>
</dbReference>
<dbReference type="AlphaFoldDB" id="A0A948TA06"/>
<keyword evidence="4" id="KW-0315">Glutamine amidotransferase</keyword>
<dbReference type="InterPro" id="IPR050325">
    <property type="entry name" value="Prot/Nucl_acid_deglycase"/>
</dbReference>
<gene>
    <name evidence="4" type="ORF">H9777_01945</name>
</gene>
<evidence type="ECO:0000256" key="3">
    <source>
        <dbReference type="ARBA" id="ARBA00038493"/>
    </source>
</evidence>
<name>A0A948TA06_9BACT</name>
<accession>A0A948TA06</accession>
<evidence type="ECO:0000313" key="5">
    <source>
        <dbReference type="Proteomes" id="UP000783796"/>
    </source>
</evidence>
<keyword evidence="1" id="KW-0346">Stress response</keyword>
<comment type="similarity">
    <text evidence="3">Belongs to the peptidase C56 family. HSP31-like subfamily.</text>
</comment>
<reference evidence="4" key="1">
    <citation type="journal article" date="2021" name="PeerJ">
        <title>Extensive microbial diversity within the chicken gut microbiome revealed by metagenomics and culture.</title>
        <authorList>
            <person name="Gilroy R."/>
            <person name="Ravi A."/>
            <person name="Getino M."/>
            <person name="Pursley I."/>
            <person name="Horton D.L."/>
            <person name="Alikhan N.F."/>
            <person name="Baker D."/>
            <person name="Gharbi K."/>
            <person name="Hall N."/>
            <person name="Watson M."/>
            <person name="Adriaenssens E.M."/>
            <person name="Foster-Nyarko E."/>
            <person name="Jarju S."/>
            <person name="Secka A."/>
            <person name="Antonio M."/>
            <person name="Oren A."/>
            <person name="Chaudhuri R.R."/>
            <person name="La Ragione R."/>
            <person name="Hildebrand F."/>
            <person name="Pallen M.J."/>
        </authorList>
    </citation>
    <scope>NUCLEOTIDE SEQUENCE</scope>
    <source>
        <strain evidence="4">G4-2901</strain>
    </source>
</reference>
<keyword evidence="2" id="KW-0456">Lyase</keyword>
<sequence length="257" mass="28331">MAKKVLIIATNYGSWGEELQAPWDACKKAGFEVTLATPQGKKPLPFQISVDPDFIDGVQNIKTNPKEVCDRCKELVDGEEWAHPLKFSEVNMADYDAIALTGGPGAMLDMCNCWELHKLIMEAYKSGKIVAALCYAVSTLVFLRDPENDYKSIVYGKKICAHPRAWDFYGPGMAMSYDLYGATPDNSGTNVITPGFLWPIEDLVRDAVGPNGACIARINACRENPQVYYDHPFITGTSVESSIAYGDMIVEVLNSLK</sequence>
<dbReference type="InterPro" id="IPR029062">
    <property type="entry name" value="Class_I_gatase-like"/>
</dbReference>
<protein>
    <submittedName>
        <fullName evidence="4">Type 1 glutamine amidotransferase domain-containing protein</fullName>
    </submittedName>
</protein>
<dbReference type="PANTHER" id="PTHR48094:SF11">
    <property type="entry name" value="GLUTATHIONE-INDEPENDENT GLYOXALASE HSP31-RELATED"/>
    <property type="match status" value="1"/>
</dbReference>
<dbReference type="SUPFAM" id="SSF52317">
    <property type="entry name" value="Class I glutamine amidotransferase-like"/>
    <property type="match status" value="1"/>
</dbReference>
<evidence type="ECO:0000256" key="2">
    <source>
        <dbReference type="ARBA" id="ARBA00023239"/>
    </source>
</evidence>
<dbReference type="CDD" id="cd03141">
    <property type="entry name" value="GATase1_Hsp31_like"/>
    <property type="match status" value="1"/>
</dbReference>
<comment type="caution">
    <text evidence="4">The sequence shown here is derived from an EMBL/GenBank/DDBJ whole genome shotgun (WGS) entry which is preliminary data.</text>
</comment>
<dbReference type="Pfam" id="PF17124">
    <property type="entry name" value="ThiJ_like"/>
    <property type="match status" value="1"/>
</dbReference>
<dbReference type="GO" id="GO:0019243">
    <property type="term" value="P:methylglyoxal catabolic process to D-lactate via S-lactoyl-glutathione"/>
    <property type="evidence" value="ECO:0007669"/>
    <property type="project" value="TreeGrafter"/>
</dbReference>
<dbReference type="Gene3D" id="3.40.50.880">
    <property type="match status" value="1"/>
</dbReference>